<evidence type="ECO:0000256" key="1">
    <source>
        <dbReference type="SAM" id="Coils"/>
    </source>
</evidence>
<gene>
    <name evidence="2" type="ORF">PBV87_04765</name>
</gene>
<feature type="coiled-coil region" evidence="1">
    <location>
        <begin position="433"/>
        <end position="474"/>
    </location>
</feature>
<name>A0AA42DKY9_9FIRM</name>
<keyword evidence="3" id="KW-1185">Reference proteome</keyword>
<feature type="coiled-coil region" evidence="1">
    <location>
        <begin position="143"/>
        <end position="178"/>
    </location>
</feature>
<dbReference type="Proteomes" id="UP001169242">
    <property type="component" value="Unassembled WGS sequence"/>
</dbReference>
<sequence length="580" mass="67351">MANLFDGIKKVSEEELREQIALLETFTMTNISKQTGQKVAKKLVQATNLVTGLMKKTPLQAPEVLSIDQLLEKSKLNWQMLGREELEIHLKNILKEKCNALRGGSIEAEDSDDALSVFIIDQVAEHYELKEELLPSQKADLITKCYAEEKKALQRELRKQVEKQQIEAEGEITDETEKVEAVLEEALVESMNEISIKEEIQESTIGEIQDAQVFELDDDMELEASNVIENTEKEECEEEEENKQVKQPLDAKTVLELQMPLGKNKLIRELFAQLIVLCVEAMGGQMECKEEILPSWLPNDERIKLDKAYQDLMQQHAKNEENYEAVVQKLLENDRYITSKNKLIEYEEGSQAETKERIKKLVEEKESLLNKFAEQEQILSSATEENILEHIQQVEMEEQRMTKEVRMKDAQISTYEGMLTMSKEEIKSARAYIDIFNRKHEEITKEVQEALKKKEATTEQIQNEKEERQKSLEEKWQTTYSDFKFEQECLKSIYKTFALYEIVDVERALMELHNVQDVKALSWGELDKKDYEAFKLTSDGRTLNHLVFSLSNDSVSIIIYETLEEEAHRINVIKIIKYSE</sequence>
<accession>A0AA42DKY9</accession>
<feature type="coiled-coil region" evidence="1">
    <location>
        <begin position="313"/>
        <end position="385"/>
    </location>
</feature>
<comment type="caution">
    <text evidence="2">The sequence shown here is derived from an EMBL/GenBank/DDBJ whole genome shotgun (WGS) entry which is preliminary data.</text>
</comment>
<dbReference type="AlphaFoldDB" id="A0AA42DKY9"/>
<dbReference type="EMBL" id="JAQIFT010000016">
    <property type="protein sequence ID" value="MDA3730809.1"/>
    <property type="molecule type" value="Genomic_DNA"/>
</dbReference>
<reference evidence="2" key="1">
    <citation type="journal article" date="2023" name="Int. J. Syst. Evol. Microbiol.">
        <title>&lt;i&gt;Holtiella tumoricola&lt;/i&gt; gen. nov. sp. nov., isolated from a human clinical sample.</title>
        <authorList>
            <person name="Allen-Vercoe E."/>
            <person name="Daigneault M.C."/>
            <person name="Vancuren S.J."/>
            <person name="Cochrane K."/>
            <person name="O'Neal L.L."/>
            <person name="Sankaranarayanan K."/>
            <person name="Lawson P.A."/>
        </authorList>
    </citation>
    <scope>NUCLEOTIDE SEQUENCE</scope>
    <source>
        <strain evidence="2">CC70A</strain>
    </source>
</reference>
<organism evidence="2 3">
    <name type="scientific">Holtiella tumoricola</name>
    <dbReference type="NCBI Taxonomy" id="3018743"/>
    <lineage>
        <taxon>Bacteria</taxon>
        <taxon>Bacillati</taxon>
        <taxon>Bacillota</taxon>
        <taxon>Clostridia</taxon>
        <taxon>Lachnospirales</taxon>
        <taxon>Cellulosilyticaceae</taxon>
        <taxon>Holtiella</taxon>
    </lineage>
</organism>
<evidence type="ECO:0000313" key="3">
    <source>
        <dbReference type="Proteomes" id="UP001169242"/>
    </source>
</evidence>
<keyword evidence="1" id="KW-0175">Coiled coil</keyword>
<protein>
    <submittedName>
        <fullName evidence="2">Uncharacterized protein</fullName>
    </submittedName>
</protein>
<evidence type="ECO:0000313" key="2">
    <source>
        <dbReference type="EMBL" id="MDA3730809.1"/>
    </source>
</evidence>
<dbReference type="RefSeq" id="WP_271011315.1">
    <property type="nucleotide sequence ID" value="NZ_JAQIFT010000016.1"/>
</dbReference>
<proteinExistence type="predicted"/>